<dbReference type="Pfam" id="PF00730">
    <property type="entry name" value="HhH-GPD"/>
    <property type="match status" value="1"/>
</dbReference>
<name>A0ABT2QSI2_9STAP</name>
<dbReference type="SMART" id="SM00478">
    <property type="entry name" value="ENDO3c"/>
    <property type="match status" value="1"/>
</dbReference>
<evidence type="ECO:0000256" key="4">
    <source>
        <dbReference type="ARBA" id="ARBA00023204"/>
    </source>
</evidence>
<feature type="domain" description="HhH-GPD" evidence="5">
    <location>
        <begin position="51"/>
        <end position="199"/>
    </location>
</feature>
<dbReference type="SUPFAM" id="SSF48150">
    <property type="entry name" value="DNA-glycosylase"/>
    <property type="match status" value="1"/>
</dbReference>
<gene>
    <name evidence="6" type="ORF">N9R04_09650</name>
</gene>
<keyword evidence="4" id="KW-0234">DNA repair</keyword>
<dbReference type="Gene3D" id="1.10.1670.40">
    <property type="match status" value="1"/>
</dbReference>
<accession>A0ABT2QSI2</accession>
<reference evidence="6 7" key="1">
    <citation type="journal article" date="2023" name="Int. J. Syst. Evol. Microbiol.">
        <title>Streptococcus sciuri sp. nov., Staphylococcus marylandisciuri sp. nov. and Staphylococcus americanisciuri sp. nov., isolated from faeces of eastern grey squirrel (Sciurus carolinensis).</title>
        <authorList>
            <person name="Volokhov D.V."/>
            <person name="Zagorodnyaya T.A."/>
            <person name="Furtak V.A."/>
            <person name="Nattanmai G."/>
            <person name="Randall L."/>
            <person name="Jose S."/>
            <person name="Gao Y."/>
            <person name="Eisenberg T."/>
            <person name="Delmonte P."/>
            <person name="Blom J."/>
            <person name="Mitchell K.K."/>
        </authorList>
    </citation>
    <scope>NUCLEOTIDE SEQUENCE [LARGE SCALE GENOMIC DNA]</scope>
    <source>
        <strain evidence="6 7">SQ8-PEA</strain>
    </source>
</reference>
<dbReference type="CDD" id="cd00056">
    <property type="entry name" value="ENDO3c"/>
    <property type="match status" value="1"/>
</dbReference>
<evidence type="ECO:0000256" key="1">
    <source>
        <dbReference type="ARBA" id="ARBA00000086"/>
    </source>
</evidence>
<dbReference type="PANTHER" id="PTHR43003:SF5">
    <property type="entry name" value="DNA-3-METHYLADENINE GLYCOSYLASE"/>
    <property type="match status" value="1"/>
</dbReference>
<dbReference type="InterPro" id="IPR051912">
    <property type="entry name" value="Alkylbase_DNA_Glycosylase/TA"/>
</dbReference>
<evidence type="ECO:0000256" key="3">
    <source>
        <dbReference type="ARBA" id="ARBA00022763"/>
    </source>
</evidence>
<evidence type="ECO:0000256" key="2">
    <source>
        <dbReference type="ARBA" id="ARBA00012000"/>
    </source>
</evidence>
<comment type="caution">
    <text evidence="6">The sequence shown here is derived from an EMBL/GenBank/DDBJ whole genome shotgun (WGS) entry which is preliminary data.</text>
</comment>
<evidence type="ECO:0000259" key="5">
    <source>
        <dbReference type="SMART" id="SM00478"/>
    </source>
</evidence>
<dbReference type="Proteomes" id="UP001209553">
    <property type="component" value="Unassembled WGS sequence"/>
</dbReference>
<evidence type="ECO:0000313" key="6">
    <source>
        <dbReference type="EMBL" id="MCU5746941.1"/>
    </source>
</evidence>
<dbReference type="Gene3D" id="1.10.340.30">
    <property type="entry name" value="Hypothetical protein, domain 2"/>
    <property type="match status" value="1"/>
</dbReference>
<keyword evidence="7" id="KW-1185">Reference proteome</keyword>
<dbReference type="EMBL" id="JAOPKZ010000017">
    <property type="protein sequence ID" value="MCU5746941.1"/>
    <property type="molecule type" value="Genomic_DNA"/>
</dbReference>
<proteinExistence type="predicted"/>
<dbReference type="RefSeq" id="WP_262856639.1">
    <property type="nucleotide sequence ID" value="NZ_JAOPKZ010000017.1"/>
</dbReference>
<protein>
    <recommendedName>
        <fullName evidence="2">DNA-3-methyladenine glycosylase II</fullName>
        <ecNumber evidence="2">3.2.2.21</ecNumber>
    </recommendedName>
</protein>
<dbReference type="EC" id="3.2.2.21" evidence="2"/>
<comment type="catalytic activity">
    <reaction evidence="1">
        <text>Hydrolysis of alkylated DNA, releasing 3-methyladenine, 3-methylguanine, 7-methylguanine and 7-methyladenine.</text>
        <dbReference type="EC" id="3.2.2.21"/>
    </reaction>
</comment>
<keyword evidence="3" id="KW-0227">DNA damage</keyword>
<dbReference type="InterPro" id="IPR003265">
    <property type="entry name" value="HhH-GPD_domain"/>
</dbReference>
<dbReference type="InterPro" id="IPR011257">
    <property type="entry name" value="DNA_glycosylase"/>
</dbReference>
<organism evidence="6 7">
    <name type="scientific">Staphylococcus marylandisciuri</name>
    <dbReference type="NCBI Taxonomy" id="2981529"/>
    <lineage>
        <taxon>Bacteria</taxon>
        <taxon>Bacillati</taxon>
        <taxon>Bacillota</taxon>
        <taxon>Bacilli</taxon>
        <taxon>Bacillales</taxon>
        <taxon>Staphylococcaceae</taxon>
        <taxon>Staphylococcus</taxon>
    </lineage>
</organism>
<sequence>MESIWRISVQDKRVRQLMKKDDVMARLIKEIGDIERTLRPYPLKSLVRSIVGQQISVKAAETIFERLSSKINHQWSVEALSELSVEELTDVGLSRPKQRYLDNLLEHIDLKEVDLNALHDLSNAEIINQLTAVKGIGQWTVEMFLIFTLQREDVVPLDDVGLQRAAQHLYQAQQVQGKAVLKACKEKWGAQGTIGCLYLWEYIHQYHI</sequence>
<evidence type="ECO:0000313" key="7">
    <source>
        <dbReference type="Proteomes" id="UP001209553"/>
    </source>
</evidence>
<dbReference type="PANTHER" id="PTHR43003">
    <property type="entry name" value="DNA-3-METHYLADENINE GLYCOSYLASE"/>
    <property type="match status" value="1"/>
</dbReference>